<keyword evidence="2" id="KW-1185">Reference proteome</keyword>
<dbReference type="STRING" id="476652.DEAC_c41470"/>
<name>A0A0J1FLU8_9FIRM</name>
<sequence>MKITRNFSVSKLDECLKMRLETSILPVALVEKFLTFISINIESQFEITMNKSMLFTKFNLLRALKHKGTRCLEMA</sequence>
<reference evidence="1 2" key="1">
    <citation type="submission" date="2015-06" db="EMBL/GenBank/DDBJ databases">
        <title>Draft genome of the moderately acidophilic sulfate reducer Candidatus Desulfosporosinus acididurans strain M1.</title>
        <authorList>
            <person name="Poehlein A."/>
            <person name="Petzsch P."/>
            <person name="Johnson B.D."/>
            <person name="Schloemann M."/>
            <person name="Daniel R."/>
            <person name="Muehling M."/>
        </authorList>
    </citation>
    <scope>NUCLEOTIDE SEQUENCE [LARGE SCALE GENOMIC DNA]</scope>
    <source>
        <strain evidence="1 2">M1</strain>
    </source>
</reference>
<accession>A0A0J1FLU8</accession>
<evidence type="ECO:0000313" key="1">
    <source>
        <dbReference type="EMBL" id="KLU63918.1"/>
    </source>
</evidence>
<comment type="caution">
    <text evidence="1">The sequence shown here is derived from an EMBL/GenBank/DDBJ whole genome shotgun (WGS) entry which is preliminary data.</text>
</comment>
<protein>
    <submittedName>
        <fullName evidence="1">Uncharacterized protein</fullName>
    </submittedName>
</protein>
<dbReference type="Proteomes" id="UP000036356">
    <property type="component" value="Unassembled WGS sequence"/>
</dbReference>
<organism evidence="1 2">
    <name type="scientific">Desulfosporosinus acididurans</name>
    <dbReference type="NCBI Taxonomy" id="476652"/>
    <lineage>
        <taxon>Bacteria</taxon>
        <taxon>Bacillati</taxon>
        <taxon>Bacillota</taxon>
        <taxon>Clostridia</taxon>
        <taxon>Eubacteriales</taxon>
        <taxon>Desulfitobacteriaceae</taxon>
        <taxon>Desulfosporosinus</taxon>
    </lineage>
</organism>
<gene>
    <name evidence="1" type="ORF">DEAC_c41470</name>
</gene>
<dbReference type="EMBL" id="LDZY01000020">
    <property type="protein sequence ID" value="KLU63918.1"/>
    <property type="molecule type" value="Genomic_DNA"/>
</dbReference>
<dbReference type="PATRIC" id="fig|476652.3.peg.4395"/>
<proteinExistence type="predicted"/>
<dbReference type="AlphaFoldDB" id="A0A0J1FLU8"/>
<evidence type="ECO:0000313" key="2">
    <source>
        <dbReference type="Proteomes" id="UP000036356"/>
    </source>
</evidence>